<accession>X1VGM3</accession>
<protein>
    <submittedName>
        <fullName evidence="1">Uncharacterized protein</fullName>
    </submittedName>
</protein>
<dbReference type="AlphaFoldDB" id="X1VGM3"/>
<name>X1VGM3_9ZZZZ</name>
<dbReference type="EMBL" id="BARW01025915">
    <property type="protein sequence ID" value="GAJ13816.1"/>
    <property type="molecule type" value="Genomic_DNA"/>
</dbReference>
<organism evidence="1">
    <name type="scientific">marine sediment metagenome</name>
    <dbReference type="NCBI Taxonomy" id="412755"/>
    <lineage>
        <taxon>unclassified sequences</taxon>
        <taxon>metagenomes</taxon>
        <taxon>ecological metagenomes</taxon>
    </lineage>
</organism>
<gene>
    <name evidence="1" type="ORF">S12H4_42369</name>
</gene>
<sequence>MITIQKGDIIKVSCKGFVNSADETIDNGAEIFKYLMNNYKGIQDSELNLDSIYATKSAKPNVLALPIESEPSFDEIVRTIEHSMEAYTFQDELGRLGIKPQQTVAASNVKYVISKQIFDHTQKKDRSTLFWKVNVYYNKDYDDNWEVKTATKDEIRWQYGVTKVLPIDTYFTSSSHAADLAASI</sequence>
<reference evidence="1" key="1">
    <citation type="journal article" date="2014" name="Front. Microbiol.">
        <title>High frequency of phylogenetically diverse reductive dehalogenase-homologous genes in deep subseafloor sedimentary metagenomes.</title>
        <authorList>
            <person name="Kawai M."/>
            <person name="Futagami T."/>
            <person name="Toyoda A."/>
            <person name="Takaki Y."/>
            <person name="Nishi S."/>
            <person name="Hori S."/>
            <person name="Arai W."/>
            <person name="Tsubouchi T."/>
            <person name="Morono Y."/>
            <person name="Uchiyama I."/>
            <person name="Ito T."/>
            <person name="Fujiyama A."/>
            <person name="Inagaki F."/>
            <person name="Takami H."/>
        </authorList>
    </citation>
    <scope>NUCLEOTIDE SEQUENCE</scope>
    <source>
        <strain evidence="1">Expedition CK06-06</strain>
    </source>
</reference>
<comment type="caution">
    <text evidence="1">The sequence shown here is derived from an EMBL/GenBank/DDBJ whole genome shotgun (WGS) entry which is preliminary data.</text>
</comment>
<feature type="non-terminal residue" evidence="1">
    <location>
        <position position="184"/>
    </location>
</feature>
<evidence type="ECO:0000313" key="1">
    <source>
        <dbReference type="EMBL" id="GAJ13816.1"/>
    </source>
</evidence>
<proteinExistence type="predicted"/>